<name>A0AAD1RDR3_PELCU</name>
<proteinExistence type="predicted"/>
<feature type="compositionally biased region" description="Polar residues" evidence="1">
    <location>
        <begin position="1"/>
        <end position="10"/>
    </location>
</feature>
<feature type="region of interest" description="Disordered" evidence="1">
    <location>
        <begin position="1"/>
        <end position="28"/>
    </location>
</feature>
<sequence length="115" mass="12753">MQHISPTCSKCTPPHTPPSGSPLKPAVEDKQTLQQLCGCLGNCATFPETPYPPQNYYTTYGTTTGPHFAQPDRGRWQRHQKRSHSITTHSLTEHGKPTTSHTYTKSAPKKAHSRS</sequence>
<keyword evidence="3" id="KW-1185">Reference proteome</keyword>
<organism evidence="2 3">
    <name type="scientific">Pelobates cultripes</name>
    <name type="common">Western spadefoot toad</name>
    <dbReference type="NCBI Taxonomy" id="61616"/>
    <lineage>
        <taxon>Eukaryota</taxon>
        <taxon>Metazoa</taxon>
        <taxon>Chordata</taxon>
        <taxon>Craniata</taxon>
        <taxon>Vertebrata</taxon>
        <taxon>Euteleostomi</taxon>
        <taxon>Amphibia</taxon>
        <taxon>Batrachia</taxon>
        <taxon>Anura</taxon>
        <taxon>Pelobatoidea</taxon>
        <taxon>Pelobatidae</taxon>
        <taxon>Pelobates</taxon>
    </lineage>
</organism>
<dbReference type="AlphaFoldDB" id="A0AAD1RDR3"/>
<dbReference type="Proteomes" id="UP001295444">
    <property type="component" value="Chromosome 02"/>
</dbReference>
<evidence type="ECO:0000256" key="1">
    <source>
        <dbReference type="SAM" id="MobiDB-lite"/>
    </source>
</evidence>
<accession>A0AAD1RDR3</accession>
<evidence type="ECO:0000313" key="2">
    <source>
        <dbReference type="EMBL" id="CAH2248884.1"/>
    </source>
</evidence>
<evidence type="ECO:0000313" key="3">
    <source>
        <dbReference type="Proteomes" id="UP001295444"/>
    </source>
</evidence>
<feature type="region of interest" description="Disordered" evidence="1">
    <location>
        <begin position="62"/>
        <end position="115"/>
    </location>
</feature>
<gene>
    <name evidence="2" type="ORF">PECUL_23A000276</name>
</gene>
<reference evidence="2" key="1">
    <citation type="submission" date="2022-03" db="EMBL/GenBank/DDBJ databases">
        <authorList>
            <person name="Alioto T."/>
            <person name="Alioto T."/>
            <person name="Gomez Garrido J."/>
        </authorList>
    </citation>
    <scope>NUCLEOTIDE SEQUENCE</scope>
</reference>
<dbReference type="EMBL" id="OW240913">
    <property type="protein sequence ID" value="CAH2248884.1"/>
    <property type="molecule type" value="Genomic_DNA"/>
</dbReference>
<protein>
    <submittedName>
        <fullName evidence="2">Uncharacterized protein</fullName>
    </submittedName>
</protein>